<dbReference type="eggNOG" id="ENOG502Z848">
    <property type="taxonomic scope" value="Bacteria"/>
</dbReference>
<dbReference type="STRING" id="1237149.C900_01482"/>
<evidence type="ECO:0000313" key="2">
    <source>
        <dbReference type="EMBL" id="ELR72487.1"/>
    </source>
</evidence>
<name>L8JZ68_9BACT</name>
<dbReference type="Proteomes" id="UP000011135">
    <property type="component" value="Unassembled WGS sequence"/>
</dbReference>
<gene>
    <name evidence="2" type="ORF">C900_01482</name>
</gene>
<dbReference type="PATRIC" id="fig|1237149.3.peg.1448"/>
<dbReference type="OrthoDB" id="638836at2"/>
<dbReference type="SUPFAM" id="SSF56935">
    <property type="entry name" value="Porins"/>
    <property type="match status" value="1"/>
</dbReference>
<evidence type="ECO:0000313" key="3">
    <source>
        <dbReference type="Proteomes" id="UP000011135"/>
    </source>
</evidence>
<reference evidence="2 3" key="1">
    <citation type="submission" date="2012-12" db="EMBL/GenBank/DDBJ databases">
        <title>Genome assembly of Fulvivirga imtechensis AK7.</title>
        <authorList>
            <person name="Nupur N."/>
            <person name="Khatri I."/>
            <person name="Kumar R."/>
            <person name="Subramanian S."/>
            <person name="Pinnaka A."/>
        </authorList>
    </citation>
    <scope>NUCLEOTIDE SEQUENCE [LARGE SCALE GENOMIC DNA]</scope>
    <source>
        <strain evidence="2 3">AK7</strain>
    </source>
</reference>
<dbReference type="AlphaFoldDB" id="L8JZ68"/>
<dbReference type="RefSeq" id="WP_009578925.1">
    <property type="nucleotide sequence ID" value="NZ_AMZN01000021.1"/>
</dbReference>
<keyword evidence="1" id="KW-0732">Signal</keyword>
<evidence type="ECO:0008006" key="4">
    <source>
        <dbReference type="Google" id="ProtNLM"/>
    </source>
</evidence>
<dbReference type="EMBL" id="AMZN01000021">
    <property type="protein sequence ID" value="ELR72487.1"/>
    <property type="molecule type" value="Genomic_DNA"/>
</dbReference>
<evidence type="ECO:0000256" key="1">
    <source>
        <dbReference type="SAM" id="SignalP"/>
    </source>
</evidence>
<accession>L8JZ68</accession>
<sequence>MKKSMKLLLVVLFAATSWAAYGQSSRALQYFRPVGQDGINVFETSKTDTVEYDGLKVRVGGAFAMQFQAIDQENGLSGQENLFPLVELGSNLNLPTASLVLDVQLHDGVRMHLTSYLSSRHHEESWVKGGYIQMDKLDFIKPGFLKGVMDVTTIRVGMDEFNYGDTRFRRTDNARAIYNPFVGNYIMDAFSTEAFAEVTVQQNGFLGVVGITNGKLNQSVVVNDNSDNKLSFFGKLGYDNYIADDLRVRLTGSVYMNKGNTTGSYLYGGDRAGSRYYYVMHTVADGGSNFEGRFNPRFKEITAIQVNPFIKYKGIEFFGVYEVASNSDDEGNGQFTQLGGELIYRFGSMEQLYVGGRYNVVTGEMIEGAPEREINRLNIGGGWFMTKNIMAKAEYVNQKYEGTGWIGSKYAGGEFNGFMVEAVISF</sequence>
<keyword evidence="3" id="KW-1185">Reference proteome</keyword>
<feature type="signal peptide" evidence="1">
    <location>
        <begin position="1"/>
        <end position="19"/>
    </location>
</feature>
<organism evidence="2 3">
    <name type="scientific">Fulvivirga imtechensis AK7</name>
    <dbReference type="NCBI Taxonomy" id="1237149"/>
    <lineage>
        <taxon>Bacteria</taxon>
        <taxon>Pseudomonadati</taxon>
        <taxon>Bacteroidota</taxon>
        <taxon>Cytophagia</taxon>
        <taxon>Cytophagales</taxon>
        <taxon>Fulvivirgaceae</taxon>
        <taxon>Fulvivirga</taxon>
    </lineage>
</organism>
<proteinExistence type="predicted"/>
<protein>
    <recommendedName>
        <fullName evidence="4">Phosphate-selective porin O and P</fullName>
    </recommendedName>
</protein>
<feature type="chain" id="PRO_5003993553" description="Phosphate-selective porin O and P" evidence="1">
    <location>
        <begin position="20"/>
        <end position="426"/>
    </location>
</feature>
<comment type="caution">
    <text evidence="2">The sequence shown here is derived from an EMBL/GenBank/DDBJ whole genome shotgun (WGS) entry which is preliminary data.</text>
</comment>